<comment type="caution">
    <text evidence="2">The sequence shown here is derived from an EMBL/GenBank/DDBJ whole genome shotgun (WGS) entry which is preliminary data.</text>
</comment>
<reference evidence="3" key="1">
    <citation type="submission" date="2017-09" db="EMBL/GenBank/DDBJ databases">
        <title>Depth-based differentiation of microbial function through sediment-hosted aquifers and enrichment of novel symbionts in the deep terrestrial subsurface.</title>
        <authorList>
            <person name="Probst A.J."/>
            <person name="Ladd B."/>
            <person name="Jarett J.K."/>
            <person name="Geller-Mcgrath D.E."/>
            <person name="Sieber C.M.K."/>
            <person name="Emerson J.B."/>
            <person name="Anantharaman K."/>
            <person name="Thomas B.C."/>
            <person name="Malmstrom R."/>
            <person name="Stieglmeier M."/>
            <person name="Klingl A."/>
            <person name="Woyke T."/>
            <person name="Ryan C.M."/>
            <person name="Banfield J.F."/>
        </authorList>
    </citation>
    <scope>NUCLEOTIDE SEQUENCE [LARGE SCALE GENOMIC DNA]</scope>
</reference>
<dbReference type="SUPFAM" id="SSF51556">
    <property type="entry name" value="Metallo-dependent hydrolases"/>
    <property type="match status" value="1"/>
</dbReference>
<evidence type="ECO:0000313" key="3">
    <source>
        <dbReference type="Proteomes" id="UP000230025"/>
    </source>
</evidence>
<dbReference type="GO" id="GO:0016787">
    <property type="term" value="F:hydrolase activity"/>
    <property type="evidence" value="ECO:0007669"/>
    <property type="project" value="InterPro"/>
</dbReference>
<proteinExistence type="predicted"/>
<protein>
    <recommendedName>
        <fullName evidence="1">Amidohydrolase-related domain-containing protein</fullName>
    </recommendedName>
</protein>
<dbReference type="InterPro" id="IPR032466">
    <property type="entry name" value="Metal_Hydrolase"/>
</dbReference>
<dbReference type="InterPro" id="IPR006680">
    <property type="entry name" value="Amidohydro-rel"/>
</dbReference>
<name>A0A2M7H0H9_9BACT</name>
<organism evidence="2 3">
    <name type="scientific">bacterium (Candidatus Ratteibacteria) CG15_BIG_FIL_POST_REV_8_21_14_020_41_12</name>
    <dbReference type="NCBI Taxonomy" id="2014291"/>
    <lineage>
        <taxon>Bacteria</taxon>
        <taxon>Candidatus Ratteibacteria</taxon>
    </lineage>
</organism>
<feature type="domain" description="Amidohydrolase-related" evidence="1">
    <location>
        <begin position="93"/>
        <end position="272"/>
    </location>
</feature>
<sequence length="351" mass="41015">MAKIKLYKMNPIQYEDHIELWEKELKDWVPEKIFDAHVHLGPVEAVGEISPERLKLPLTTFTNLRLEELTAWYEKLYRTKRVEGLIAFPFPLQEVNLETANRYIISIMQKKPEIKGFILSNPKNTRTTVKQFQEALKDGVRFYGVKPYFDLLGKSNYETIMPEFIPRDLLEFMDTEGLILMLHTSGIGMGERANQEFVISIADDFPQIKIVLAHFGRYLKLQHFSDFLESRVLDYPSIFLEMSSVTQSEIYKMALGRRRLWPRILFGSDIPFGLITGVEFYQGETPTFITREHYPWSSTEYSGRKDLTYNTYHVIKAIKDTLENLNLGEEDVEELKTDLFFRNAKSNLLGE</sequence>
<dbReference type="Gene3D" id="3.20.20.140">
    <property type="entry name" value="Metal-dependent hydrolases"/>
    <property type="match status" value="1"/>
</dbReference>
<dbReference type="Proteomes" id="UP000230025">
    <property type="component" value="Unassembled WGS sequence"/>
</dbReference>
<accession>A0A2M7H0H9</accession>
<gene>
    <name evidence="2" type="ORF">COW28_00305</name>
</gene>
<dbReference type="AlphaFoldDB" id="A0A2M7H0H9"/>
<dbReference type="Pfam" id="PF04909">
    <property type="entry name" value="Amidohydro_2"/>
    <property type="match status" value="1"/>
</dbReference>
<dbReference type="EMBL" id="PFFY01000015">
    <property type="protein sequence ID" value="PIW34240.1"/>
    <property type="molecule type" value="Genomic_DNA"/>
</dbReference>
<evidence type="ECO:0000259" key="1">
    <source>
        <dbReference type="Pfam" id="PF04909"/>
    </source>
</evidence>
<evidence type="ECO:0000313" key="2">
    <source>
        <dbReference type="EMBL" id="PIW34240.1"/>
    </source>
</evidence>